<feature type="transmembrane region" description="Helical" evidence="5">
    <location>
        <begin position="254"/>
        <end position="272"/>
    </location>
</feature>
<feature type="transmembrane region" description="Helical" evidence="5">
    <location>
        <begin position="42"/>
        <end position="63"/>
    </location>
</feature>
<keyword evidence="2 5" id="KW-0812">Transmembrane</keyword>
<dbReference type="RefSeq" id="WP_207355208.1">
    <property type="nucleotide sequence ID" value="NZ_CP071503.1"/>
</dbReference>
<reference evidence="8 9" key="1">
    <citation type="submission" date="2021-03" db="EMBL/GenBank/DDBJ databases">
        <title>Novel species identification of genus Shewanella.</title>
        <authorList>
            <person name="Liu G."/>
            <person name="Zhang Q."/>
        </authorList>
    </citation>
    <scope>NUCLEOTIDE SEQUENCE [LARGE SCALE GENOMIC DNA]</scope>
    <source>
        <strain evidence="8 9">FJAT-51800</strain>
    </source>
</reference>
<feature type="transmembrane region" description="Helical" evidence="5">
    <location>
        <begin position="400"/>
        <end position="416"/>
    </location>
</feature>
<gene>
    <name evidence="8" type="ORF">JYB87_01760</name>
</gene>
<feature type="transmembrane region" description="Helical" evidence="5">
    <location>
        <begin position="224"/>
        <end position="242"/>
    </location>
</feature>
<dbReference type="Pfam" id="PF04932">
    <property type="entry name" value="Wzy_C"/>
    <property type="match status" value="1"/>
</dbReference>
<proteinExistence type="predicted"/>
<evidence type="ECO:0000256" key="1">
    <source>
        <dbReference type="ARBA" id="ARBA00004141"/>
    </source>
</evidence>
<evidence type="ECO:0000256" key="5">
    <source>
        <dbReference type="SAM" id="Phobius"/>
    </source>
</evidence>
<comment type="subcellular location">
    <subcellularLocation>
        <location evidence="1">Membrane</location>
        <topology evidence="1">Multi-pass membrane protein</topology>
    </subcellularLocation>
</comment>
<sequence length="575" mass="66412">MDLTLSSNTKLWPKFCYLTLFLMFGVLMHIPTQNLGRYGLYVYYNEFFWIGLFFFVFLFFSLVKIEKFKFSQYSAGFLLISSLLLIRLIDAFDLSNSWRILVIFITALYIFILDNSPPRERLQFNLTYFFVFSSLVESIFSIFQFYFLFDTDFYPKQLVGQRPFGVFQQVNIMGVYASAGFFSAFYFIRKYHSVLTEHKLMRGMAYLVICITPLVLFLTASRAAILSFLVGVCCLLPIIFKEKSEKYFEHIKRCFLISVILTLVAVVTNGGGTRSVESLSGALRLPMWDHTLWMISKHPLLGWGLGSFDTAYVTSLAERYEGLATIHERFLYHPHNEILFWLAEVGVIFSVPVFGFAIYVFYQIYKTNSQRDFLVALSCILPFAIHSMLEFPFYQSIPHWFYFVSLVWIFSPQMFIATSIKLTWPSKFFGCGLSVLGVLFMVTAFYSAHNILLSRVGKQPAAIYNVTNPFPFYHHYFYLLYSNTMYSALSNGDSVLAAEMVKNIQAESKYIKAPGIYMDIIYANQKLGKHAEAIYWSSVGSKEFPSDTLLKSDQIDNLIKYIDGVAGEQFNKDKN</sequence>
<evidence type="ECO:0000256" key="4">
    <source>
        <dbReference type="ARBA" id="ARBA00023136"/>
    </source>
</evidence>
<feature type="transmembrane region" description="Helical" evidence="5">
    <location>
        <begin position="12"/>
        <end position="30"/>
    </location>
</feature>
<feature type="transmembrane region" description="Helical" evidence="5">
    <location>
        <begin position="373"/>
        <end position="394"/>
    </location>
</feature>
<feature type="transmembrane region" description="Helical" evidence="5">
    <location>
        <begin position="98"/>
        <end position="114"/>
    </location>
</feature>
<feature type="domain" description="Virulence factor membrane-bound polymerase C-terminal" evidence="7">
    <location>
        <begin position="375"/>
        <end position="547"/>
    </location>
</feature>
<dbReference type="GO" id="GO:0016874">
    <property type="term" value="F:ligase activity"/>
    <property type="evidence" value="ECO:0007669"/>
    <property type="project" value="UniProtKB-KW"/>
</dbReference>
<keyword evidence="3 5" id="KW-1133">Transmembrane helix</keyword>
<dbReference type="EMBL" id="CP071503">
    <property type="protein sequence ID" value="QSX34002.1"/>
    <property type="molecule type" value="Genomic_DNA"/>
</dbReference>
<keyword evidence="4 5" id="KW-0472">Membrane</keyword>
<dbReference type="PANTHER" id="PTHR37422:SF13">
    <property type="entry name" value="LIPOPOLYSACCHARIDE BIOSYNTHESIS PROTEIN PA4999-RELATED"/>
    <property type="match status" value="1"/>
</dbReference>
<dbReference type="InterPro" id="IPR021797">
    <property type="entry name" value="Wzy_C_2"/>
</dbReference>
<evidence type="ECO:0000259" key="7">
    <source>
        <dbReference type="Pfam" id="PF11846"/>
    </source>
</evidence>
<evidence type="ECO:0000313" key="9">
    <source>
        <dbReference type="Proteomes" id="UP000662770"/>
    </source>
</evidence>
<feature type="domain" description="O-antigen ligase-related" evidence="6">
    <location>
        <begin position="209"/>
        <end position="348"/>
    </location>
</feature>
<dbReference type="InterPro" id="IPR007016">
    <property type="entry name" value="O-antigen_ligase-rel_domated"/>
</dbReference>
<dbReference type="InterPro" id="IPR051533">
    <property type="entry name" value="WaaL-like"/>
</dbReference>
<feature type="transmembrane region" description="Helical" evidence="5">
    <location>
        <begin position="126"/>
        <end position="149"/>
    </location>
</feature>
<evidence type="ECO:0000256" key="3">
    <source>
        <dbReference type="ARBA" id="ARBA00022989"/>
    </source>
</evidence>
<name>A0ABX7QRB5_9GAMM</name>
<keyword evidence="9" id="KW-1185">Reference proteome</keyword>
<feature type="transmembrane region" description="Helical" evidence="5">
    <location>
        <begin position="75"/>
        <end position="92"/>
    </location>
</feature>
<feature type="transmembrane region" description="Helical" evidence="5">
    <location>
        <begin position="338"/>
        <end position="361"/>
    </location>
</feature>
<evidence type="ECO:0000256" key="2">
    <source>
        <dbReference type="ARBA" id="ARBA00022692"/>
    </source>
</evidence>
<protein>
    <submittedName>
        <fullName evidence="8">O-antigen ligase C-terminal domain-containing protein</fullName>
    </submittedName>
</protein>
<feature type="transmembrane region" description="Helical" evidence="5">
    <location>
        <begin position="169"/>
        <end position="188"/>
    </location>
</feature>
<dbReference type="PANTHER" id="PTHR37422">
    <property type="entry name" value="TEICHURONIC ACID BIOSYNTHESIS PROTEIN TUAE"/>
    <property type="match status" value="1"/>
</dbReference>
<evidence type="ECO:0000313" key="8">
    <source>
        <dbReference type="EMBL" id="QSX34002.1"/>
    </source>
</evidence>
<dbReference type="Pfam" id="PF11846">
    <property type="entry name" value="Wzy_C_2"/>
    <property type="match status" value="1"/>
</dbReference>
<accession>A0ABX7QRB5</accession>
<keyword evidence="8" id="KW-0436">Ligase</keyword>
<organism evidence="8 9">
    <name type="scientific">Shewanella avicenniae</name>
    <dbReference type="NCBI Taxonomy" id="2814294"/>
    <lineage>
        <taxon>Bacteria</taxon>
        <taxon>Pseudomonadati</taxon>
        <taxon>Pseudomonadota</taxon>
        <taxon>Gammaproteobacteria</taxon>
        <taxon>Alteromonadales</taxon>
        <taxon>Shewanellaceae</taxon>
        <taxon>Shewanella</taxon>
    </lineage>
</organism>
<evidence type="ECO:0000259" key="6">
    <source>
        <dbReference type="Pfam" id="PF04932"/>
    </source>
</evidence>
<dbReference type="Proteomes" id="UP000662770">
    <property type="component" value="Chromosome"/>
</dbReference>
<feature type="transmembrane region" description="Helical" evidence="5">
    <location>
        <begin position="200"/>
        <end position="218"/>
    </location>
</feature>
<feature type="transmembrane region" description="Helical" evidence="5">
    <location>
        <begin position="428"/>
        <end position="448"/>
    </location>
</feature>